<protein>
    <submittedName>
        <fullName evidence="2">Tetratricopeptide repeat protein</fullName>
    </submittedName>
</protein>
<organism evidence="2 3">
    <name type="scientific">Luteimonas rhizosphaericola</name>
    <dbReference type="NCBI Taxonomy" id="3042024"/>
    <lineage>
        <taxon>Bacteria</taxon>
        <taxon>Pseudomonadati</taxon>
        <taxon>Pseudomonadota</taxon>
        <taxon>Gammaproteobacteria</taxon>
        <taxon>Lysobacterales</taxon>
        <taxon>Lysobacteraceae</taxon>
        <taxon>Luteimonas</taxon>
    </lineage>
</organism>
<reference evidence="2 3" key="1">
    <citation type="submission" date="2023-04" db="EMBL/GenBank/DDBJ databases">
        <title>Luteimonas sp. M1R5S18.</title>
        <authorList>
            <person name="Sun J.-Q."/>
        </authorList>
    </citation>
    <scope>NUCLEOTIDE SEQUENCE [LARGE SCALE GENOMIC DNA]</scope>
    <source>
        <strain evidence="2 3">M1R5S18</strain>
    </source>
</reference>
<proteinExistence type="predicted"/>
<gene>
    <name evidence="2" type="ORF">QFW80_04340</name>
</gene>
<dbReference type="PROSITE" id="PS50005">
    <property type="entry name" value="TPR"/>
    <property type="match status" value="1"/>
</dbReference>
<dbReference type="Gene3D" id="1.25.40.10">
    <property type="entry name" value="Tetratricopeptide repeat domain"/>
    <property type="match status" value="1"/>
</dbReference>
<evidence type="ECO:0000256" key="1">
    <source>
        <dbReference type="PROSITE-ProRule" id="PRU00339"/>
    </source>
</evidence>
<dbReference type="PROSITE" id="PS51257">
    <property type="entry name" value="PROKAR_LIPOPROTEIN"/>
    <property type="match status" value="1"/>
</dbReference>
<keyword evidence="1" id="KW-0802">TPR repeat</keyword>
<evidence type="ECO:0000313" key="2">
    <source>
        <dbReference type="EMBL" id="MDH5829746.1"/>
    </source>
</evidence>
<accession>A0ABT6JI62</accession>
<sequence>MRRPEVLVLAAMAGAMLAGTGCSRLTFVKADASRKGVEHVAPEYHFKETAAGKRRLEARRLAASADRHLRAGELDQAARQARAAIKADPELPESHTAMALVATRQGDAGLAGTHHAEAARVGPSGATFNNYGAWLCGNGRAQESLHWFDQAVTDPRYGDRAGALANAGTCAARAGQFDRVERDLRAALELDPVNVVALAAMAEEAMRQGNYLDARAFSERRLAAAPATPTALELASRIEDKLGDSVAAARYVQRLKTEFPQAGNAFPGESSTP</sequence>
<dbReference type="Proteomes" id="UP001156831">
    <property type="component" value="Unassembled WGS sequence"/>
</dbReference>
<dbReference type="InterPro" id="IPR011990">
    <property type="entry name" value="TPR-like_helical_dom_sf"/>
</dbReference>
<dbReference type="EMBL" id="JARXRN010000020">
    <property type="protein sequence ID" value="MDH5829746.1"/>
    <property type="molecule type" value="Genomic_DNA"/>
</dbReference>
<dbReference type="SMART" id="SM00028">
    <property type="entry name" value="TPR"/>
    <property type="match status" value="2"/>
</dbReference>
<name>A0ABT6JI62_9GAMM</name>
<keyword evidence="3" id="KW-1185">Reference proteome</keyword>
<comment type="caution">
    <text evidence="2">The sequence shown here is derived from an EMBL/GenBank/DDBJ whole genome shotgun (WGS) entry which is preliminary data.</text>
</comment>
<dbReference type="InterPro" id="IPR019734">
    <property type="entry name" value="TPR_rpt"/>
</dbReference>
<feature type="repeat" description="TPR" evidence="1">
    <location>
        <begin position="161"/>
        <end position="194"/>
    </location>
</feature>
<dbReference type="SUPFAM" id="SSF48452">
    <property type="entry name" value="TPR-like"/>
    <property type="match status" value="2"/>
</dbReference>
<dbReference type="RefSeq" id="WP_280600088.1">
    <property type="nucleotide sequence ID" value="NZ_JARXRN010000020.1"/>
</dbReference>
<evidence type="ECO:0000313" key="3">
    <source>
        <dbReference type="Proteomes" id="UP001156831"/>
    </source>
</evidence>